<dbReference type="Proteomes" id="UP000770717">
    <property type="component" value="Unassembled WGS sequence"/>
</dbReference>
<evidence type="ECO:0000313" key="2">
    <source>
        <dbReference type="Proteomes" id="UP000770717"/>
    </source>
</evidence>
<dbReference type="EMBL" id="WNTK01009709">
    <property type="protein sequence ID" value="KAG9462742.1"/>
    <property type="molecule type" value="Genomic_DNA"/>
</dbReference>
<keyword evidence="2" id="KW-1185">Reference proteome</keyword>
<accession>A0A8J6C4D7</accession>
<dbReference type="AlphaFoldDB" id="A0A8J6C4D7"/>
<evidence type="ECO:0000313" key="1">
    <source>
        <dbReference type="EMBL" id="KAG9462742.1"/>
    </source>
</evidence>
<comment type="caution">
    <text evidence="1">The sequence shown here is derived from an EMBL/GenBank/DDBJ whole genome shotgun (WGS) entry which is preliminary data.</text>
</comment>
<name>A0A8J6C4D7_ELECQ</name>
<reference evidence="1" key="1">
    <citation type="thesis" date="2020" institute="ProQuest LLC" country="789 East Eisenhower Parkway, Ann Arbor, MI, USA">
        <title>Comparative Genomics and Chromosome Evolution.</title>
        <authorList>
            <person name="Mudd A.B."/>
        </authorList>
    </citation>
    <scope>NUCLEOTIDE SEQUENCE</scope>
    <source>
        <strain evidence="1">HN-11 Male</strain>
        <tissue evidence="1">Kidney and liver</tissue>
    </source>
</reference>
<protein>
    <submittedName>
        <fullName evidence="1">Uncharacterized protein</fullName>
    </submittedName>
</protein>
<sequence>MQALQAFMVQLLQCLPRVHFPIFASLILSQATDLKLLKGELLVDHSILELETERSSKLAATVDSLNTAIKDNFTISEESSSAERASDNTGGS</sequence>
<proteinExistence type="predicted"/>
<gene>
    <name evidence="1" type="ORF">GDO78_023227</name>
</gene>
<organism evidence="1 2">
    <name type="scientific">Eleutherodactylus coqui</name>
    <name type="common">Puerto Rican coqui</name>
    <dbReference type="NCBI Taxonomy" id="57060"/>
    <lineage>
        <taxon>Eukaryota</taxon>
        <taxon>Metazoa</taxon>
        <taxon>Chordata</taxon>
        <taxon>Craniata</taxon>
        <taxon>Vertebrata</taxon>
        <taxon>Euteleostomi</taxon>
        <taxon>Amphibia</taxon>
        <taxon>Batrachia</taxon>
        <taxon>Anura</taxon>
        <taxon>Neobatrachia</taxon>
        <taxon>Hyloidea</taxon>
        <taxon>Eleutherodactylidae</taxon>
        <taxon>Eleutherodactylinae</taxon>
        <taxon>Eleutherodactylus</taxon>
        <taxon>Eleutherodactylus</taxon>
    </lineage>
</organism>